<dbReference type="InterPro" id="IPR035906">
    <property type="entry name" value="MetI-like_sf"/>
</dbReference>
<reference evidence="7 8" key="1">
    <citation type="journal article" date="2020" name="Cell Host Microbe">
        <title>Functional and Genomic Variation between Human-Derived Isolates of Lachnospiraceae Reveals Inter- and Intra-Species Diversity.</title>
        <authorList>
            <person name="Sorbara M.T."/>
            <person name="Littmann E.R."/>
            <person name="Fontana E."/>
            <person name="Moody T.U."/>
            <person name="Kohout C.E."/>
            <person name="Gjonbalaj M."/>
            <person name="Eaton V."/>
            <person name="Seok R."/>
            <person name="Leiner I.M."/>
            <person name="Pamer E.G."/>
        </authorList>
    </citation>
    <scope>NUCLEOTIDE SEQUENCE [LARGE SCALE GENOMIC DNA]</scope>
    <source>
        <strain evidence="7 8">MSK.15.26</strain>
    </source>
</reference>
<dbReference type="EMBL" id="JAAITA010000001">
    <property type="protein sequence ID" value="NSJ84627.1"/>
    <property type="molecule type" value="Genomic_DNA"/>
</dbReference>
<keyword evidence="4 5" id="KW-0472">Membrane</keyword>
<gene>
    <name evidence="7" type="ORF">G5A70_00170</name>
</gene>
<evidence type="ECO:0000259" key="6">
    <source>
        <dbReference type="PROSITE" id="PS50928"/>
    </source>
</evidence>
<dbReference type="PROSITE" id="PS50928">
    <property type="entry name" value="ABC_TM1"/>
    <property type="match status" value="2"/>
</dbReference>
<dbReference type="PANTHER" id="PTHR43496">
    <property type="entry name" value="PROTEIN LPLB"/>
    <property type="match status" value="1"/>
</dbReference>
<dbReference type="SUPFAM" id="SSF53850">
    <property type="entry name" value="Periplasmic binding protein-like II"/>
    <property type="match status" value="1"/>
</dbReference>
<feature type="transmembrane region" description="Helical" evidence="5">
    <location>
        <begin position="409"/>
        <end position="429"/>
    </location>
</feature>
<comment type="caution">
    <text evidence="7">The sequence shown here is derived from an EMBL/GenBank/DDBJ whole genome shotgun (WGS) entry which is preliminary data.</text>
</comment>
<name>A0ABX2I6V8_BLAHA</name>
<keyword evidence="2 5" id="KW-0812">Transmembrane</keyword>
<dbReference type="CDD" id="cd06261">
    <property type="entry name" value="TM_PBP2"/>
    <property type="match status" value="2"/>
</dbReference>
<dbReference type="InterPro" id="IPR000515">
    <property type="entry name" value="MetI-like"/>
</dbReference>
<feature type="transmembrane region" description="Helical" evidence="5">
    <location>
        <begin position="244"/>
        <end position="265"/>
    </location>
</feature>
<evidence type="ECO:0000256" key="1">
    <source>
        <dbReference type="ARBA" id="ARBA00004141"/>
    </source>
</evidence>
<dbReference type="Gene3D" id="1.10.3720.10">
    <property type="entry name" value="MetI-like"/>
    <property type="match status" value="2"/>
</dbReference>
<sequence>MKKTKDREIKLIFAAVILLFGAFLVLPVFRLLGKSFLGDSGVTTAFYREVFGSKGFLTALGNSFLVASLAALCTTAIAFLLAYTIHYTNVPKKLKKFLRAAAVLPMLLPTITYGFAILYSFGKEGLLTKIFGKQLFQIYGMNGLLLGYVIYTLPVSFMLLYNAMSYIDKKYMVVSRVMGDNALSTFWITIIRPLLGTLAASFVQSFFLSFTDFGIPAAVGGEFEVLAGVLYDRMLGSVPNFHNGAVVAVVMLIPSVVSIALLHYLEKYNVRYNKISNIEIRKNRGRDIVCTGLGSFICLGVLMIFLVIFVVPFVKQWPYELGFTLENVKNVFGDSELLNVYLNSLYTAFFTAVFGTLTAYGSALVTARSKVSRALKNVIEGIALVTNTIPGMVLGLAFLFAFSGTGLQSTFAILVLCNVIHFFSTPYLMMKESLAKMNASWETTAMLMGDNWLKTIVRIVTPNALSTIIEVFSYYFINAMVTISAVIFLAGARTMVITTKIKQLQYYNKYNEIFVLSILLLATNLVCKLIFQHLARRERKTDKAGVRIARRAAAAGLALVLVFSGVSLVSGGRNSDLVVIYSNADDEAVTAMKNTLDENGYQGKYILQSFGTSELGGKLLAEGENMEADMITMSTFYIDSAQEQHPMFSDLDFGKQTLSDVSAWCQPITAQEGAILINTRVLLEAGLPMPNSLKDLADPVYRDMISVTDLSSSSTAWLMVQALVDAYGEDGAEEVLTKIYENAGPHIEDSGSGPLKKVRAGEVAVGFGLRHQAVADKEEGLPVDYVDPQEGNFSLTESVAVLDRETPRKKLAMEMAQCIIEKGRTKLQKTYPLAVYEGEVEDAANQSAYPKVFPEPLTVDLLEQHQKLSERCK</sequence>
<dbReference type="Pfam" id="PF13343">
    <property type="entry name" value="SBP_bac_6"/>
    <property type="match status" value="1"/>
</dbReference>
<evidence type="ECO:0000256" key="2">
    <source>
        <dbReference type="ARBA" id="ARBA00022692"/>
    </source>
</evidence>
<dbReference type="Gene3D" id="3.40.190.10">
    <property type="entry name" value="Periplasmic binding protein-like II"/>
    <property type="match status" value="2"/>
</dbReference>
<feature type="domain" description="ABC transmembrane type-1" evidence="6">
    <location>
        <begin position="341"/>
        <end position="531"/>
    </location>
</feature>
<feature type="transmembrane region" description="Helical" evidence="5">
    <location>
        <begin position="12"/>
        <end position="32"/>
    </location>
</feature>
<protein>
    <submittedName>
        <fullName evidence="7">ABC transporter permease subunit</fullName>
    </submittedName>
</protein>
<comment type="subcellular location">
    <subcellularLocation>
        <location evidence="5">Cell membrane</location>
        <topology evidence="5">Multi-pass membrane protein</topology>
    </subcellularLocation>
    <subcellularLocation>
        <location evidence="1">Membrane</location>
        <topology evidence="1">Multi-pass membrane protein</topology>
    </subcellularLocation>
</comment>
<feature type="transmembrane region" description="Helical" evidence="5">
    <location>
        <begin position="472"/>
        <end position="493"/>
    </location>
</feature>
<dbReference type="SUPFAM" id="SSF161098">
    <property type="entry name" value="MetI-like"/>
    <property type="match status" value="2"/>
</dbReference>
<dbReference type="Pfam" id="PF00528">
    <property type="entry name" value="BPD_transp_1"/>
    <property type="match status" value="2"/>
</dbReference>
<evidence type="ECO:0000256" key="4">
    <source>
        <dbReference type="ARBA" id="ARBA00023136"/>
    </source>
</evidence>
<proteinExistence type="inferred from homology"/>
<evidence type="ECO:0000256" key="5">
    <source>
        <dbReference type="RuleBase" id="RU363032"/>
    </source>
</evidence>
<evidence type="ECO:0000256" key="3">
    <source>
        <dbReference type="ARBA" id="ARBA00022989"/>
    </source>
</evidence>
<feature type="transmembrane region" description="Helical" evidence="5">
    <location>
        <begin position="182"/>
        <end position="203"/>
    </location>
</feature>
<evidence type="ECO:0000313" key="7">
    <source>
        <dbReference type="EMBL" id="NSJ84627.1"/>
    </source>
</evidence>
<dbReference type="PANTHER" id="PTHR43496:SF1">
    <property type="entry name" value="POLYGALACTURONAN_RHAMNOGALACTURONAN TRANSPORT SYSTEM PERMEASE PROTEIN YTEP"/>
    <property type="match status" value="1"/>
</dbReference>
<dbReference type="Proteomes" id="UP000822142">
    <property type="component" value="Unassembled WGS sequence"/>
</dbReference>
<feature type="transmembrane region" description="Helical" evidence="5">
    <location>
        <begin position="378"/>
        <end position="403"/>
    </location>
</feature>
<keyword evidence="8" id="KW-1185">Reference proteome</keyword>
<feature type="domain" description="ABC transmembrane type-1" evidence="6">
    <location>
        <begin position="60"/>
        <end position="262"/>
    </location>
</feature>
<feature type="transmembrane region" description="Helical" evidence="5">
    <location>
        <begin position="64"/>
        <end position="85"/>
    </location>
</feature>
<dbReference type="RefSeq" id="WP_173747109.1">
    <property type="nucleotide sequence ID" value="NZ_JAAITA010000001.1"/>
</dbReference>
<organism evidence="7 8">
    <name type="scientific">Blautia hansenii</name>
    <name type="common">Ruminococcus hansenii</name>
    <dbReference type="NCBI Taxonomy" id="1322"/>
    <lineage>
        <taxon>Bacteria</taxon>
        <taxon>Bacillati</taxon>
        <taxon>Bacillota</taxon>
        <taxon>Clostridia</taxon>
        <taxon>Lachnospirales</taxon>
        <taxon>Lachnospiraceae</taxon>
        <taxon>Blautia</taxon>
    </lineage>
</organism>
<evidence type="ECO:0000313" key="8">
    <source>
        <dbReference type="Proteomes" id="UP000822142"/>
    </source>
</evidence>
<keyword evidence="3 5" id="KW-1133">Transmembrane helix</keyword>
<accession>A0ABX2I6V8</accession>
<feature type="transmembrane region" description="Helical" evidence="5">
    <location>
        <begin position="139"/>
        <end position="161"/>
    </location>
</feature>
<comment type="similarity">
    <text evidence="5">Belongs to the binding-protein-dependent transport system permease family.</text>
</comment>
<keyword evidence="5" id="KW-0813">Transport</keyword>
<feature type="transmembrane region" description="Helical" evidence="5">
    <location>
        <begin position="288"/>
        <end position="314"/>
    </location>
</feature>
<feature type="transmembrane region" description="Helical" evidence="5">
    <location>
        <begin position="97"/>
        <end position="119"/>
    </location>
</feature>
<feature type="transmembrane region" description="Helical" evidence="5">
    <location>
        <begin position="513"/>
        <end position="531"/>
    </location>
</feature>
<feature type="transmembrane region" description="Helical" evidence="5">
    <location>
        <begin position="552"/>
        <end position="572"/>
    </location>
</feature>
<feature type="transmembrane region" description="Helical" evidence="5">
    <location>
        <begin position="345"/>
        <end position="366"/>
    </location>
</feature>